<dbReference type="Pfam" id="PF20251">
    <property type="entry name" value="Big_14"/>
    <property type="match status" value="1"/>
</dbReference>
<feature type="transmembrane region" description="Helical" evidence="1">
    <location>
        <begin position="7"/>
        <end position="23"/>
    </location>
</feature>
<dbReference type="RefSeq" id="WP_165878497.1">
    <property type="nucleotide sequence ID" value="NZ_SMAL01000003.1"/>
</dbReference>
<evidence type="ECO:0000259" key="2">
    <source>
        <dbReference type="Pfam" id="PF20251"/>
    </source>
</evidence>
<gene>
    <name evidence="3" type="ORF">EDC18_103315</name>
</gene>
<dbReference type="InterPro" id="IPR009091">
    <property type="entry name" value="RCC1/BLIP-II"/>
</dbReference>
<dbReference type="InterPro" id="IPR046878">
    <property type="entry name" value="Big_14"/>
</dbReference>
<evidence type="ECO:0000313" key="4">
    <source>
        <dbReference type="Proteomes" id="UP000294902"/>
    </source>
</evidence>
<dbReference type="EMBL" id="SMAL01000003">
    <property type="protein sequence ID" value="TCT15607.1"/>
    <property type="molecule type" value="Genomic_DNA"/>
</dbReference>
<dbReference type="Gene3D" id="2.130.10.30">
    <property type="entry name" value="Regulator of chromosome condensation 1/beta-lactamase-inhibitor protein II"/>
    <property type="match status" value="1"/>
</dbReference>
<feature type="domain" description="Bacterial Ig-like" evidence="2">
    <location>
        <begin position="394"/>
        <end position="494"/>
    </location>
</feature>
<evidence type="ECO:0000313" key="3">
    <source>
        <dbReference type="EMBL" id="TCT15607.1"/>
    </source>
</evidence>
<dbReference type="PROSITE" id="PS51257">
    <property type="entry name" value="PROKAR_LIPOPROTEIN"/>
    <property type="match status" value="1"/>
</dbReference>
<keyword evidence="1" id="KW-0472">Membrane</keyword>
<reference evidence="3 4" key="1">
    <citation type="submission" date="2019-03" db="EMBL/GenBank/DDBJ databases">
        <title>Genomic Encyclopedia of Type Strains, Phase IV (KMG-IV): sequencing the most valuable type-strain genomes for metagenomic binning, comparative biology and taxonomic classification.</title>
        <authorList>
            <person name="Goeker M."/>
        </authorList>
    </citation>
    <scope>NUCLEOTIDE SEQUENCE [LARGE SCALE GENOMIC DNA]</scope>
    <source>
        <strain evidence="3 4">DSM 24629</strain>
    </source>
</reference>
<organism evidence="3 4">
    <name type="scientific">Natranaerovirga pectinivora</name>
    <dbReference type="NCBI Taxonomy" id="682400"/>
    <lineage>
        <taxon>Bacteria</taxon>
        <taxon>Bacillati</taxon>
        <taxon>Bacillota</taxon>
        <taxon>Clostridia</taxon>
        <taxon>Lachnospirales</taxon>
        <taxon>Natranaerovirgaceae</taxon>
        <taxon>Natranaerovirga</taxon>
    </lineage>
</organism>
<accession>A0A4R3MS26</accession>
<dbReference type="Proteomes" id="UP000294902">
    <property type="component" value="Unassembled WGS sequence"/>
</dbReference>
<proteinExistence type="predicted"/>
<evidence type="ECO:0000256" key="1">
    <source>
        <dbReference type="SAM" id="Phobius"/>
    </source>
</evidence>
<dbReference type="SUPFAM" id="SSF50985">
    <property type="entry name" value="RCC1/BLIP-II"/>
    <property type="match status" value="1"/>
</dbReference>
<protein>
    <recommendedName>
        <fullName evidence="2">Bacterial Ig-like domain-containing protein</fullName>
    </recommendedName>
</protein>
<name>A0A4R3MS26_9FIRM</name>
<dbReference type="AlphaFoldDB" id="A0A4R3MS26"/>
<comment type="caution">
    <text evidence="3">The sequence shown here is derived from an EMBL/GenBank/DDBJ whole genome shotgun (WGS) entry which is preliminary data.</text>
</comment>
<keyword evidence="1" id="KW-1133">Transmembrane helix</keyword>
<keyword evidence="4" id="KW-1185">Reference proteome</keyword>
<sequence length="525" mass="58485">MRGLLKLIVLSICIVITLYLFVGCTEENVLFSGEENLTVSTNESKEKRYNQAIEYIFKNQYPQAMGVLMDLGSYKNSDHLLEQIRYLIEGTYIGNGIWAVGAITDEGKVKVAYDGEYANNYYITESWANIKSLSFRSGDSIEGLTIDGRIVTTNTVTKEELLNSKNVWTYAMADVVEAVSKWSDIKAFQGSYPLSVVGVTNEGFVYAAYAYEDGSVKLEGWENIVSVADGRSYVIGLKVDGTVKSKVYDYLGEIDTSEWTDIVAISAGNSIIGLKKDGTVLSTGANKFGEGNVSEWTDIIAISTRGSCTLGLKSDGTVIATGRNTFGQMDVEDWTDIVAIAAGEYFSIGLKSDGSLVLSGDSSLSGAKTPDVSKMTGLYVPKVIIDTVETSELEGVWIETEYEIYPTGTMSVKAKWFNTTDDEMMFGEPFTLEKKVNDDWEKVTKETVNMYFFHMIGYPLQSNQSRWHTYNLHFYTEGLTEGEYRINTDFSRMTLDGVDYGSGNYPRYPIYGYFSVRDDRHNSKE</sequence>
<keyword evidence="1" id="KW-0812">Transmembrane</keyword>